<dbReference type="InterPro" id="IPR005821">
    <property type="entry name" value="Ion_trans_dom"/>
</dbReference>
<evidence type="ECO:0000256" key="2">
    <source>
        <dbReference type="ARBA" id="ARBA00022692"/>
    </source>
</evidence>
<evidence type="ECO:0000256" key="5">
    <source>
        <dbReference type="SAM" id="MobiDB-lite"/>
    </source>
</evidence>
<feature type="domain" description="Ion transport" evidence="7">
    <location>
        <begin position="108"/>
        <end position="374"/>
    </location>
</feature>
<dbReference type="Proteomes" id="UP001189429">
    <property type="component" value="Unassembled WGS sequence"/>
</dbReference>
<keyword evidence="9" id="KW-1185">Reference proteome</keyword>
<dbReference type="PANTHER" id="PTHR10037:SF62">
    <property type="entry name" value="SODIUM CHANNEL PROTEIN 60E"/>
    <property type="match status" value="1"/>
</dbReference>
<feature type="compositionally biased region" description="Low complexity" evidence="5">
    <location>
        <begin position="1"/>
        <end position="12"/>
    </location>
</feature>
<feature type="compositionally biased region" description="Basic residues" evidence="5">
    <location>
        <begin position="27"/>
        <end position="41"/>
    </location>
</feature>
<feature type="compositionally biased region" description="Low complexity" evidence="5">
    <location>
        <begin position="42"/>
        <end position="51"/>
    </location>
</feature>
<feature type="transmembrane region" description="Helical" evidence="6">
    <location>
        <begin position="343"/>
        <end position="370"/>
    </location>
</feature>
<dbReference type="Pfam" id="PF00520">
    <property type="entry name" value="Ion_trans"/>
    <property type="match status" value="1"/>
</dbReference>
<dbReference type="Gene3D" id="1.20.120.350">
    <property type="entry name" value="Voltage-gated potassium channels. Chain C"/>
    <property type="match status" value="1"/>
</dbReference>
<comment type="subcellular location">
    <subcellularLocation>
        <location evidence="1">Membrane</location>
        <topology evidence="1">Multi-pass membrane protein</topology>
    </subcellularLocation>
</comment>
<sequence>GRSGSGPWRAAPSPRPRGGRPPPRARQAGRRRRPPRPRPPRSVRAPRAAGATMADEDGPVPPRRLSAFAVEKLRCEDDIVKHMANPSFGPAYLWSYQLETHRLYEGPIVTMIVFSAIMGNFVLECVQRTPPFQPVPEGAQDPGWHMTEADWGRVNNFFNVVFLVEVVFHMYSEWMNSWMKSPGNWFDMLVVTGGCLELMQVELPGIDVVTMLRTIRVFRLLRALRIFGKIEALSKIINSLSSGAGGVAQALGIIMMVMLIYAVIAVDQYCGLYCEEDKAPYKNMEEFRTSRGLCFGKDYYGDTGRATYTMFQILTGESWSEAAVRPILYRYGTSTDPEDQLNLIGAAVFFVSFVVICSFVLINVVVAVLLAGFSTNDPPAVTSEDQCRDKLVDVSRQLREEIVRVQSRAKVVMVKLKEAQ</sequence>
<evidence type="ECO:0000256" key="3">
    <source>
        <dbReference type="ARBA" id="ARBA00022989"/>
    </source>
</evidence>
<keyword evidence="4 6" id="KW-0472">Membrane</keyword>
<protein>
    <recommendedName>
        <fullName evidence="7">Ion transport domain-containing protein</fullName>
    </recommendedName>
</protein>
<name>A0ABN9UJR0_9DINO</name>
<evidence type="ECO:0000313" key="8">
    <source>
        <dbReference type="EMBL" id="CAK0860018.1"/>
    </source>
</evidence>
<evidence type="ECO:0000313" key="9">
    <source>
        <dbReference type="Proteomes" id="UP001189429"/>
    </source>
</evidence>
<comment type="caution">
    <text evidence="8">The sequence shown here is derived from an EMBL/GenBank/DDBJ whole genome shotgun (WGS) entry which is preliminary data.</text>
</comment>
<evidence type="ECO:0000256" key="1">
    <source>
        <dbReference type="ARBA" id="ARBA00004141"/>
    </source>
</evidence>
<feature type="non-terminal residue" evidence="8">
    <location>
        <position position="1"/>
    </location>
</feature>
<gene>
    <name evidence="8" type="ORF">PCOR1329_LOCUS49138</name>
</gene>
<dbReference type="SUPFAM" id="SSF81324">
    <property type="entry name" value="Voltage-gated potassium channels"/>
    <property type="match status" value="1"/>
</dbReference>
<evidence type="ECO:0000259" key="7">
    <source>
        <dbReference type="Pfam" id="PF00520"/>
    </source>
</evidence>
<evidence type="ECO:0000256" key="6">
    <source>
        <dbReference type="SAM" id="Phobius"/>
    </source>
</evidence>
<reference evidence="8" key="1">
    <citation type="submission" date="2023-10" db="EMBL/GenBank/DDBJ databases">
        <authorList>
            <person name="Chen Y."/>
            <person name="Shah S."/>
            <person name="Dougan E. K."/>
            <person name="Thang M."/>
            <person name="Chan C."/>
        </authorList>
    </citation>
    <scope>NUCLEOTIDE SEQUENCE [LARGE SCALE GENOMIC DNA]</scope>
</reference>
<dbReference type="Gene3D" id="1.10.287.70">
    <property type="match status" value="1"/>
</dbReference>
<proteinExistence type="predicted"/>
<dbReference type="InterPro" id="IPR043203">
    <property type="entry name" value="VGCC_Ca_Na"/>
</dbReference>
<accession>A0ABN9UJR0</accession>
<keyword evidence="2 6" id="KW-0812">Transmembrane</keyword>
<keyword evidence="3 6" id="KW-1133">Transmembrane helix</keyword>
<evidence type="ECO:0000256" key="4">
    <source>
        <dbReference type="ARBA" id="ARBA00023136"/>
    </source>
</evidence>
<organism evidence="8 9">
    <name type="scientific">Prorocentrum cordatum</name>
    <dbReference type="NCBI Taxonomy" id="2364126"/>
    <lineage>
        <taxon>Eukaryota</taxon>
        <taxon>Sar</taxon>
        <taxon>Alveolata</taxon>
        <taxon>Dinophyceae</taxon>
        <taxon>Prorocentrales</taxon>
        <taxon>Prorocentraceae</taxon>
        <taxon>Prorocentrum</taxon>
    </lineage>
</organism>
<feature type="region of interest" description="Disordered" evidence="5">
    <location>
        <begin position="1"/>
        <end position="63"/>
    </location>
</feature>
<dbReference type="InterPro" id="IPR027359">
    <property type="entry name" value="Volt_channel_dom_sf"/>
</dbReference>
<feature type="compositionally biased region" description="Pro residues" evidence="5">
    <location>
        <begin position="13"/>
        <end position="24"/>
    </location>
</feature>
<dbReference type="PANTHER" id="PTHR10037">
    <property type="entry name" value="VOLTAGE-GATED CATION CHANNEL CALCIUM AND SODIUM"/>
    <property type="match status" value="1"/>
</dbReference>
<dbReference type="EMBL" id="CAUYUJ010015946">
    <property type="protein sequence ID" value="CAK0860018.1"/>
    <property type="molecule type" value="Genomic_DNA"/>
</dbReference>
<feature type="transmembrane region" description="Helical" evidence="6">
    <location>
        <begin position="243"/>
        <end position="264"/>
    </location>
</feature>